<keyword evidence="1" id="KW-1133">Transmembrane helix</keyword>
<comment type="caution">
    <text evidence="3">The sequence shown here is derived from an EMBL/GenBank/DDBJ whole genome shotgun (WGS) entry which is preliminary data.</text>
</comment>
<feature type="transmembrane region" description="Helical" evidence="1">
    <location>
        <begin position="210"/>
        <end position="233"/>
    </location>
</feature>
<name>A0A1J4KVH5_9EUKA</name>
<gene>
    <name evidence="3" type="ORF">TRFO_16137</name>
</gene>
<dbReference type="EMBL" id="MLAK01000493">
    <property type="protein sequence ID" value="OHT13694.1"/>
    <property type="molecule type" value="Genomic_DNA"/>
</dbReference>
<protein>
    <recommendedName>
        <fullName evidence="5">Intimal thickness related receptor IRP domain-containing protein</fullName>
    </recommendedName>
</protein>
<evidence type="ECO:0008006" key="5">
    <source>
        <dbReference type="Google" id="ProtNLM"/>
    </source>
</evidence>
<dbReference type="AlphaFoldDB" id="A0A1J4KVH5"/>
<dbReference type="VEuPathDB" id="TrichDB:TRFO_16137"/>
<evidence type="ECO:0000313" key="3">
    <source>
        <dbReference type="EMBL" id="OHT13694.1"/>
    </source>
</evidence>
<organism evidence="3 4">
    <name type="scientific">Tritrichomonas foetus</name>
    <dbReference type="NCBI Taxonomy" id="1144522"/>
    <lineage>
        <taxon>Eukaryota</taxon>
        <taxon>Metamonada</taxon>
        <taxon>Parabasalia</taxon>
        <taxon>Tritrichomonadida</taxon>
        <taxon>Tritrichomonadidae</taxon>
        <taxon>Tritrichomonas</taxon>
    </lineage>
</organism>
<feature type="transmembrane region" description="Helical" evidence="1">
    <location>
        <begin position="254"/>
        <end position="272"/>
    </location>
</feature>
<reference evidence="3" key="1">
    <citation type="submission" date="2016-10" db="EMBL/GenBank/DDBJ databases">
        <authorList>
            <person name="Benchimol M."/>
            <person name="Almeida L.G."/>
            <person name="Vasconcelos A.T."/>
            <person name="Perreira-Neves A."/>
            <person name="Rosa I.A."/>
            <person name="Tasca T."/>
            <person name="Bogo M.R."/>
            <person name="de Souza W."/>
        </authorList>
    </citation>
    <scope>NUCLEOTIDE SEQUENCE [LARGE SCALE GENOMIC DNA]</scope>
    <source>
        <strain evidence="3">K</strain>
    </source>
</reference>
<feature type="chain" id="PRO_5011978033" description="Intimal thickness related receptor IRP domain-containing protein" evidence="2">
    <location>
        <begin position="16"/>
        <end position="418"/>
    </location>
</feature>
<evidence type="ECO:0000256" key="2">
    <source>
        <dbReference type="SAM" id="SignalP"/>
    </source>
</evidence>
<feature type="transmembrane region" description="Helical" evidence="1">
    <location>
        <begin position="352"/>
        <end position="371"/>
    </location>
</feature>
<evidence type="ECO:0000313" key="4">
    <source>
        <dbReference type="Proteomes" id="UP000179807"/>
    </source>
</evidence>
<dbReference type="GeneID" id="94833506"/>
<sequence length="418" mass="48837">MILAFPILCLSFTSSKYVSNWQFTLLRDYGFDKNGYFGFKLKSNNSFRAAVFLLPVEQFKTLDFSQSSTKLCERNMTMLKNIAFKYYYQIFPHSKTHEFTGTVGNPGVYKAVVANCEKNSFNLTYYYRNKRTFLDSREKYFPSFYIILSFVSTTVVVAWLINAIRFHRFHVKLHSLFMLSAALVAISYYLKAKKWIALTVVDNIANSKLYYLSIFVEIQAISFIFTVNAIAAYGYGILYDSQSSISTFGSIANIFIRIFALCQFECIIKGLLISTNSLFYFSLYFLTTYYGLVYFGYINEGFQIAYYIMNDLDESNTHAIQKCELIMKFTYDFSLLLIAIFITDLYNIIMELYWTTFMVLREIFLIIVMYIDIHYFFYRNGYEGSMEPIEDQPETESTLMLINDPNKTEYAFASQTIV</sequence>
<evidence type="ECO:0000256" key="1">
    <source>
        <dbReference type="SAM" id="Phobius"/>
    </source>
</evidence>
<keyword evidence="4" id="KW-1185">Reference proteome</keyword>
<dbReference type="OrthoDB" id="10684857at2759"/>
<feature type="transmembrane region" description="Helical" evidence="1">
    <location>
        <begin position="173"/>
        <end position="190"/>
    </location>
</feature>
<feature type="transmembrane region" description="Helical" evidence="1">
    <location>
        <begin position="278"/>
        <end position="297"/>
    </location>
</feature>
<accession>A0A1J4KVH5</accession>
<proteinExistence type="predicted"/>
<keyword evidence="1" id="KW-0812">Transmembrane</keyword>
<feature type="signal peptide" evidence="2">
    <location>
        <begin position="1"/>
        <end position="15"/>
    </location>
</feature>
<dbReference type="Proteomes" id="UP000179807">
    <property type="component" value="Unassembled WGS sequence"/>
</dbReference>
<keyword evidence="2" id="KW-0732">Signal</keyword>
<dbReference type="RefSeq" id="XP_068366830.1">
    <property type="nucleotide sequence ID" value="XM_068498802.1"/>
</dbReference>
<feature type="transmembrane region" description="Helical" evidence="1">
    <location>
        <begin position="140"/>
        <end position="161"/>
    </location>
</feature>
<feature type="transmembrane region" description="Helical" evidence="1">
    <location>
        <begin position="329"/>
        <end position="346"/>
    </location>
</feature>
<keyword evidence="1" id="KW-0472">Membrane</keyword>